<dbReference type="PANTHER" id="PTHR30199">
    <property type="entry name" value="MFS FAMILY TRANSPORTER, PREDICTED SUBSTRATE BENZOATE"/>
    <property type="match status" value="1"/>
</dbReference>
<dbReference type="EMBL" id="JBHUOF010000005">
    <property type="protein sequence ID" value="MFD2798832.1"/>
    <property type="molecule type" value="Genomic_DNA"/>
</dbReference>
<keyword evidence="3" id="KW-1185">Reference proteome</keyword>
<feature type="transmembrane region" description="Helical" evidence="1">
    <location>
        <begin position="100"/>
        <end position="118"/>
    </location>
</feature>
<feature type="transmembrane region" description="Helical" evidence="1">
    <location>
        <begin position="320"/>
        <end position="345"/>
    </location>
</feature>
<name>A0ABW5W6U2_9PSEU</name>
<feature type="transmembrane region" description="Helical" evidence="1">
    <location>
        <begin position="204"/>
        <end position="221"/>
    </location>
</feature>
<accession>A0ABW5W6U2</accession>
<feature type="transmembrane region" description="Helical" evidence="1">
    <location>
        <begin position="241"/>
        <end position="260"/>
    </location>
</feature>
<dbReference type="Pfam" id="PF03594">
    <property type="entry name" value="BenE"/>
    <property type="match status" value="1"/>
</dbReference>
<keyword evidence="1" id="KW-0472">Membrane</keyword>
<gene>
    <name evidence="2" type="ORF">ACFS2C_05445</name>
</gene>
<feature type="transmembrane region" description="Helical" evidence="1">
    <location>
        <begin position="366"/>
        <end position="388"/>
    </location>
</feature>
<protein>
    <submittedName>
        <fullName evidence="2">Benzoate/H(+) symporter BenE family transporter</fullName>
    </submittedName>
</protein>
<dbReference type="PANTHER" id="PTHR30199:SF0">
    <property type="entry name" value="INNER MEMBRANE PROTEIN YDCO"/>
    <property type="match status" value="1"/>
</dbReference>
<feature type="transmembrane region" description="Helical" evidence="1">
    <location>
        <begin position="124"/>
        <end position="143"/>
    </location>
</feature>
<organism evidence="2 3">
    <name type="scientific">Prauserella oleivorans</name>
    <dbReference type="NCBI Taxonomy" id="1478153"/>
    <lineage>
        <taxon>Bacteria</taxon>
        <taxon>Bacillati</taxon>
        <taxon>Actinomycetota</taxon>
        <taxon>Actinomycetes</taxon>
        <taxon>Pseudonocardiales</taxon>
        <taxon>Pseudonocardiaceae</taxon>
        <taxon>Prauserella</taxon>
    </lineage>
</organism>
<evidence type="ECO:0000313" key="2">
    <source>
        <dbReference type="EMBL" id="MFD2798832.1"/>
    </source>
</evidence>
<comment type="caution">
    <text evidence="2">The sequence shown here is derived from an EMBL/GenBank/DDBJ whole genome shotgun (WGS) entry which is preliminary data.</text>
</comment>
<dbReference type="Proteomes" id="UP001597478">
    <property type="component" value="Unassembled WGS sequence"/>
</dbReference>
<dbReference type="InterPro" id="IPR004711">
    <property type="entry name" value="Benzoate_Transporter"/>
</dbReference>
<sequence>MTTTIDDDGAVAVEAQGRFERPVRPLAGLRRLSRDAGGTYVANGLVGLVFSATGPVAVILAVGVQGGLTAGQLASWIFGVFFLNGILTVLASWLYRQPLAFFWTIPGTVVVGGSLNHLAWPEVLGAFLVTAVLVLVVGLTGWVRTVMAALPMPIVMAMVAGVFLRFGLDLITALGLDPLVAVPMVAAFLLLSVFPALGHRMPPILGALLAGVLAVILSGRFAPPPSDTGWFAQPLLQLPQWSWQALFELVVPLAITVLVVQNGQGVAVLRQAGHTPPVNVVTVACGLWSLPAALVGAVSTCLTGPTNALLVAGGERRRQYIAGIVCGLLAMVTGLCAPAFVRLMLATPEAFIAVLGGLAMLRALQTAFVTAFGGRFTLGALVAFLVTVSDVQPLNISAAFWGLVAGLAVSFLLERPDFTADRHAPAAGAHAERDRAAGSR</sequence>
<dbReference type="RefSeq" id="WP_377388953.1">
    <property type="nucleotide sequence ID" value="NZ_JBHSAN010000014.1"/>
</dbReference>
<feature type="transmembrane region" description="Helical" evidence="1">
    <location>
        <begin position="394"/>
        <end position="413"/>
    </location>
</feature>
<feature type="transmembrane region" description="Helical" evidence="1">
    <location>
        <begin position="280"/>
        <end position="300"/>
    </location>
</feature>
<keyword evidence="1" id="KW-0812">Transmembrane</keyword>
<feature type="transmembrane region" description="Helical" evidence="1">
    <location>
        <begin position="180"/>
        <end position="197"/>
    </location>
</feature>
<feature type="transmembrane region" description="Helical" evidence="1">
    <location>
        <begin position="76"/>
        <end position="95"/>
    </location>
</feature>
<feature type="transmembrane region" description="Helical" evidence="1">
    <location>
        <begin position="40"/>
        <end position="64"/>
    </location>
</feature>
<evidence type="ECO:0000256" key="1">
    <source>
        <dbReference type="SAM" id="Phobius"/>
    </source>
</evidence>
<evidence type="ECO:0000313" key="3">
    <source>
        <dbReference type="Proteomes" id="UP001597478"/>
    </source>
</evidence>
<feature type="transmembrane region" description="Helical" evidence="1">
    <location>
        <begin position="150"/>
        <end position="168"/>
    </location>
</feature>
<reference evidence="3" key="1">
    <citation type="journal article" date="2019" name="Int. J. Syst. Evol. Microbiol.">
        <title>The Global Catalogue of Microorganisms (GCM) 10K type strain sequencing project: providing services to taxonomists for standard genome sequencing and annotation.</title>
        <authorList>
            <consortium name="The Broad Institute Genomics Platform"/>
            <consortium name="The Broad Institute Genome Sequencing Center for Infectious Disease"/>
            <person name="Wu L."/>
            <person name="Ma J."/>
        </authorList>
    </citation>
    <scope>NUCLEOTIDE SEQUENCE [LARGE SCALE GENOMIC DNA]</scope>
    <source>
        <strain evidence="3">IBRC-M 10906</strain>
    </source>
</reference>
<keyword evidence="1" id="KW-1133">Transmembrane helix</keyword>
<proteinExistence type="predicted"/>